<dbReference type="AlphaFoldDB" id="A0A1I2U1B4"/>
<dbReference type="SUPFAM" id="SSF51735">
    <property type="entry name" value="NAD(P)-binding Rossmann-fold domains"/>
    <property type="match status" value="1"/>
</dbReference>
<evidence type="ECO:0000313" key="1">
    <source>
        <dbReference type="EMBL" id="SFG70938.1"/>
    </source>
</evidence>
<dbReference type="InterPro" id="IPR002347">
    <property type="entry name" value="SDR_fam"/>
</dbReference>
<dbReference type="Gene3D" id="3.40.50.720">
    <property type="entry name" value="NAD(P)-binding Rossmann-like Domain"/>
    <property type="match status" value="1"/>
</dbReference>
<protein>
    <recommendedName>
        <fullName evidence="3">Short chain dehydrogenase</fullName>
    </recommendedName>
</protein>
<dbReference type="InterPro" id="IPR036291">
    <property type="entry name" value="NAD(P)-bd_dom_sf"/>
</dbReference>
<organism evidence="1 2">
    <name type="scientific">Streptomyces mirabilis</name>
    <dbReference type="NCBI Taxonomy" id="68239"/>
    <lineage>
        <taxon>Bacteria</taxon>
        <taxon>Bacillati</taxon>
        <taxon>Actinomycetota</taxon>
        <taxon>Actinomycetes</taxon>
        <taxon>Kitasatosporales</taxon>
        <taxon>Streptomycetaceae</taxon>
        <taxon>Streptomyces</taxon>
    </lineage>
</organism>
<accession>A0A1I2U1B4</accession>
<sequence>MVGVDRDPVDAGLGARGAAVPAMFGGGGLVHVGSYSARLPEIGTMAYAAAKLSLLAASASLATNFSPQGIRSNVPTTTPSRWT</sequence>
<name>A0A1I2U1B4_9ACTN</name>
<dbReference type="EMBL" id="FONR01000026">
    <property type="protein sequence ID" value="SFG70938.1"/>
    <property type="molecule type" value="Genomic_DNA"/>
</dbReference>
<dbReference type="Proteomes" id="UP000181942">
    <property type="component" value="Unassembled WGS sequence"/>
</dbReference>
<gene>
    <name evidence="1" type="ORF">SAMN02787118_126115</name>
</gene>
<evidence type="ECO:0000313" key="2">
    <source>
        <dbReference type="Proteomes" id="UP000181942"/>
    </source>
</evidence>
<dbReference type="Pfam" id="PF13561">
    <property type="entry name" value="adh_short_C2"/>
    <property type="match status" value="1"/>
</dbReference>
<reference evidence="1 2" key="1">
    <citation type="submission" date="2016-10" db="EMBL/GenBank/DDBJ databases">
        <authorList>
            <person name="de Groot N.N."/>
        </authorList>
    </citation>
    <scope>NUCLEOTIDE SEQUENCE [LARGE SCALE GENOMIC DNA]</scope>
    <source>
        <strain evidence="1 2">OK461</strain>
    </source>
</reference>
<proteinExistence type="predicted"/>
<evidence type="ECO:0008006" key="3">
    <source>
        <dbReference type="Google" id="ProtNLM"/>
    </source>
</evidence>